<sequence length="140" mass="16410">MSQPMMQYEKQQNKEQGQTFNPKWQLDYIFQNCYCKYHAFYFRFWNSTWKHCYQPKGDLKGITIHECCVTIQGTKKLIIGRRGDKGHESLLQNGSTEDVQPPVSNISLVIQIQMPHGAPVVTLDQFLKHQILSIKEMMKD</sequence>
<protein>
    <submittedName>
        <fullName evidence="1">Uncharacterized protein</fullName>
    </submittedName>
</protein>
<proteinExistence type="predicted"/>
<comment type="caution">
    <text evidence="1">The sequence shown here is derived from an EMBL/GenBank/DDBJ whole genome shotgun (WGS) entry which is preliminary data.</text>
</comment>
<dbReference type="Proteomes" id="UP001151760">
    <property type="component" value="Unassembled WGS sequence"/>
</dbReference>
<name>A0ABQ4WLQ5_9ASTR</name>
<reference evidence="1" key="1">
    <citation type="journal article" date="2022" name="Int. J. Mol. Sci.">
        <title>Draft Genome of Tanacetum Coccineum: Genomic Comparison of Closely Related Tanacetum-Family Plants.</title>
        <authorList>
            <person name="Yamashiro T."/>
            <person name="Shiraishi A."/>
            <person name="Nakayama K."/>
            <person name="Satake H."/>
        </authorList>
    </citation>
    <scope>NUCLEOTIDE SEQUENCE</scope>
</reference>
<organism evidence="1 2">
    <name type="scientific">Tanacetum coccineum</name>
    <dbReference type="NCBI Taxonomy" id="301880"/>
    <lineage>
        <taxon>Eukaryota</taxon>
        <taxon>Viridiplantae</taxon>
        <taxon>Streptophyta</taxon>
        <taxon>Embryophyta</taxon>
        <taxon>Tracheophyta</taxon>
        <taxon>Spermatophyta</taxon>
        <taxon>Magnoliopsida</taxon>
        <taxon>eudicotyledons</taxon>
        <taxon>Gunneridae</taxon>
        <taxon>Pentapetalae</taxon>
        <taxon>asterids</taxon>
        <taxon>campanulids</taxon>
        <taxon>Asterales</taxon>
        <taxon>Asteraceae</taxon>
        <taxon>Asteroideae</taxon>
        <taxon>Anthemideae</taxon>
        <taxon>Anthemidinae</taxon>
        <taxon>Tanacetum</taxon>
    </lineage>
</organism>
<keyword evidence="2" id="KW-1185">Reference proteome</keyword>
<evidence type="ECO:0000313" key="1">
    <source>
        <dbReference type="EMBL" id="GJS53815.1"/>
    </source>
</evidence>
<evidence type="ECO:0000313" key="2">
    <source>
        <dbReference type="Proteomes" id="UP001151760"/>
    </source>
</evidence>
<accession>A0ABQ4WLQ5</accession>
<dbReference type="EMBL" id="BQNB010008752">
    <property type="protein sequence ID" value="GJS53815.1"/>
    <property type="molecule type" value="Genomic_DNA"/>
</dbReference>
<reference evidence="1" key="2">
    <citation type="submission" date="2022-01" db="EMBL/GenBank/DDBJ databases">
        <authorList>
            <person name="Yamashiro T."/>
            <person name="Shiraishi A."/>
            <person name="Satake H."/>
            <person name="Nakayama K."/>
        </authorList>
    </citation>
    <scope>NUCLEOTIDE SEQUENCE</scope>
</reference>
<gene>
    <name evidence="1" type="ORF">Tco_0627177</name>
</gene>